<evidence type="ECO:0000313" key="3">
    <source>
        <dbReference type="EMBL" id="HIS83616.1"/>
    </source>
</evidence>
<comment type="caution">
    <text evidence="3">The sequence shown here is derived from an EMBL/GenBank/DDBJ whole genome shotgun (WGS) entry which is preliminary data.</text>
</comment>
<dbReference type="PANTHER" id="PTHR43418:SF4">
    <property type="entry name" value="MULTIFUNCTIONAL TRYPTOPHAN BIOSYNTHESIS PROTEIN"/>
    <property type="match status" value="1"/>
</dbReference>
<dbReference type="Gene3D" id="3.40.50.880">
    <property type="match status" value="1"/>
</dbReference>
<name>A0A9D1K4J6_9BACT</name>
<accession>A0A9D1K4J6</accession>
<sequence>MIDNYDSFTFNIVQYLLEIGAEVEVFENDKITIKELTAMDFEHLILSPGAGNPDTAGICIPALAHFYKSKKILGICLGHQCIAQFFGGKIIKDEKPTHGKVSKIIHNQKGIFNGLAQNFKATRYHSLIVERSCFPEELEITAKTENGLIMGIAHKTLPIFGVQYHPEAILTEFGHELLENFVYKTAGV</sequence>
<dbReference type="PROSITE" id="PS51273">
    <property type="entry name" value="GATASE_TYPE_1"/>
    <property type="match status" value="1"/>
</dbReference>
<dbReference type="CDD" id="cd01743">
    <property type="entry name" value="GATase1_Anthranilate_Synthase"/>
    <property type="match status" value="1"/>
</dbReference>
<keyword evidence="1" id="KW-0315">Glutamine amidotransferase</keyword>
<gene>
    <name evidence="3" type="ORF">IAD41_08450</name>
</gene>
<dbReference type="AlphaFoldDB" id="A0A9D1K4J6"/>
<dbReference type="InterPro" id="IPR050472">
    <property type="entry name" value="Anth_synth/Amidotransfase"/>
</dbReference>
<dbReference type="EMBL" id="DVJO01000181">
    <property type="protein sequence ID" value="HIS83616.1"/>
    <property type="molecule type" value="Genomic_DNA"/>
</dbReference>
<dbReference type="GO" id="GO:0004049">
    <property type="term" value="F:anthranilate synthase activity"/>
    <property type="evidence" value="ECO:0007669"/>
    <property type="project" value="TreeGrafter"/>
</dbReference>
<dbReference type="Proteomes" id="UP000824139">
    <property type="component" value="Unassembled WGS sequence"/>
</dbReference>
<dbReference type="NCBIfam" id="TIGR00566">
    <property type="entry name" value="trpG_papA"/>
    <property type="match status" value="1"/>
</dbReference>
<proteinExistence type="predicted"/>
<dbReference type="GO" id="GO:0000162">
    <property type="term" value="P:L-tryptophan biosynthetic process"/>
    <property type="evidence" value="ECO:0007669"/>
    <property type="project" value="TreeGrafter"/>
</dbReference>
<dbReference type="FunFam" id="3.40.50.880:FF:000003">
    <property type="entry name" value="Anthranilate synthase component II"/>
    <property type="match status" value="1"/>
</dbReference>
<dbReference type="PANTHER" id="PTHR43418">
    <property type="entry name" value="MULTIFUNCTIONAL TRYPTOPHAN BIOSYNTHESIS PROTEIN-RELATED"/>
    <property type="match status" value="1"/>
</dbReference>
<dbReference type="InterPro" id="IPR006221">
    <property type="entry name" value="TrpG/PapA_dom"/>
</dbReference>
<protein>
    <submittedName>
        <fullName evidence="3">Aminodeoxychorismate/anthranilate synthase component II</fullName>
    </submittedName>
</protein>
<feature type="domain" description="Glutamine amidotransferase" evidence="2">
    <location>
        <begin position="1"/>
        <end position="184"/>
    </location>
</feature>
<dbReference type="Pfam" id="PF00117">
    <property type="entry name" value="GATase"/>
    <property type="match status" value="1"/>
</dbReference>
<organism evidence="3 4">
    <name type="scientific">Candidatus Scatenecus faecavium</name>
    <dbReference type="NCBI Taxonomy" id="2840915"/>
    <lineage>
        <taxon>Bacteria</taxon>
        <taxon>Candidatus Scatenecus</taxon>
    </lineage>
</organism>
<dbReference type="InterPro" id="IPR029062">
    <property type="entry name" value="Class_I_gatase-like"/>
</dbReference>
<evidence type="ECO:0000313" key="4">
    <source>
        <dbReference type="Proteomes" id="UP000824139"/>
    </source>
</evidence>
<evidence type="ECO:0000256" key="1">
    <source>
        <dbReference type="ARBA" id="ARBA00022962"/>
    </source>
</evidence>
<dbReference type="InterPro" id="IPR017926">
    <property type="entry name" value="GATASE"/>
</dbReference>
<dbReference type="PRINTS" id="PR00097">
    <property type="entry name" value="ANTSNTHASEII"/>
</dbReference>
<dbReference type="GO" id="GO:0005829">
    <property type="term" value="C:cytosol"/>
    <property type="evidence" value="ECO:0007669"/>
    <property type="project" value="TreeGrafter"/>
</dbReference>
<dbReference type="SUPFAM" id="SSF52317">
    <property type="entry name" value="Class I glutamine amidotransferase-like"/>
    <property type="match status" value="1"/>
</dbReference>
<evidence type="ECO:0000259" key="2">
    <source>
        <dbReference type="Pfam" id="PF00117"/>
    </source>
</evidence>
<dbReference type="PRINTS" id="PR00096">
    <property type="entry name" value="GATASE"/>
</dbReference>
<reference evidence="3" key="1">
    <citation type="submission" date="2020-10" db="EMBL/GenBank/DDBJ databases">
        <authorList>
            <person name="Gilroy R."/>
        </authorList>
    </citation>
    <scope>NUCLEOTIDE SEQUENCE</scope>
    <source>
        <strain evidence="3">CHK152-2994</strain>
    </source>
</reference>
<reference evidence="3" key="2">
    <citation type="journal article" date="2021" name="PeerJ">
        <title>Extensive microbial diversity within the chicken gut microbiome revealed by metagenomics and culture.</title>
        <authorList>
            <person name="Gilroy R."/>
            <person name="Ravi A."/>
            <person name="Getino M."/>
            <person name="Pursley I."/>
            <person name="Horton D.L."/>
            <person name="Alikhan N.F."/>
            <person name="Baker D."/>
            <person name="Gharbi K."/>
            <person name="Hall N."/>
            <person name="Watson M."/>
            <person name="Adriaenssens E.M."/>
            <person name="Foster-Nyarko E."/>
            <person name="Jarju S."/>
            <person name="Secka A."/>
            <person name="Antonio M."/>
            <person name="Oren A."/>
            <person name="Chaudhuri R.R."/>
            <person name="La Ragione R."/>
            <person name="Hildebrand F."/>
            <person name="Pallen M.J."/>
        </authorList>
    </citation>
    <scope>NUCLEOTIDE SEQUENCE</scope>
    <source>
        <strain evidence="3">CHK152-2994</strain>
    </source>
</reference>